<dbReference type="PRINTS" id="PR00722">
    <property type="entry name" value="CHYMOTRYPSIN"/>
</dbReference>
<dbReference type="PANTHER" id="PTHR24252:SF7">
    <property type="entry name" value="HYALIN"/>
    <property type="match status" value="1"/>
</dbReference>
<dbReference type="Pfam" id="PF00089">
    <property type="entry name" value="Trypsin"/>
    <property type="match status" value="1"/>
</dbReference>
<dbReference type="SUPFAM" id="SSF50494">
    <property type="entry name" value="Trypsin-like serine proteases"/>
    <property type="match status" value="1"/>
</dbReference>
<sequence length="270" mass="29282">MACGRPNTKTSFNKPNAFIIGGRLALPGEVPWQVRLSIRTNRFLTSSTSFCGGFIWNENTIVTAAHCVQDCSSLLPNLPFLSSKSIEVCMGDLKRSDNSDGQICEETKTFKSHPYYSCSTHKNDIAIIRVPKMQIPKFTSNGYGSINSLCHPSQSQYSGSVIASGWGKYSRTSSETSDDLRIANMVLKPTLECQKAYGFLQMGSSQLCVQGVSGETSCGGDSGGPLFKYVNGRAEALGITSYGTVGCPENGLVVFTSVPAFREWLNQNAY</sequence>
<dbReference type="STRING" id="1965070.A0A3S3S4V7"/>
<keyword evidence="5" id="KW-1185">Reference proteome</keyword>
<dbReference type="OrthoDB" id="5565075at2759"/>
<keyword evidence="1" id="KW-1015">Disulfide bond</keyword>
<reference evidence="4 5" key="1">
    <citation type="journal article" date="2018" name="Gigascience">
        <title>Genomes of trombidid mites reveal novel predicted allergens and laterally-transferred genes associated with secondary metabolism.</title>
        <authorList>
            <person name="Dong X."/>
            <person name="Chaisiri K."/>
            <person name="Xia D."/>
            <person name="Armstrong S.D."/>
            <person name="Fang Y."/>
            <person name="Donnelly M.J."/>
            <person name="Kadowaki T."/>
            <person name="McGarry J.W."/>
            <person name="Darby A.C."/>
            <person name="Makepeace B.L."/>
        </authorList>
    </citation>
    <scope>NUCLEOTIDE SEQUENCE [LARGE SCALE GENOMIC DNA]</scope>
    <source>
        <strain evidence="4">UoL-WK</strain>
    </source>
</reference>
<dbReference type="Gene3D" id="2.40.10.10">
    <property type="entry name" value="Trypsin-like serine proteases"/>
    <property type="match status" value="1"/>
</dbReference>
<accession>A0A3S3S4V7</accession>
<dbReference type="EMBL" id="NCKU01002103">
    <property type="protein sequence ID" value="RWS10412.1"/>
    <property type="molecule type" value="Genomic_DNA"/>
</dbReference>
<dbReference type="SMART" id="SM00020">
    <property type="entry name" value="Tryp_SPc"/>
    <property type="match status" value="1"/>
</dbReference>
<dbReference type="InterPro" id="IPR033116">
    <property type="entry name" value="TRYPSIN_SER"/>
</dbReference>
<evidence type="ECO:0000313" key="4">
    <source>
        <dbReference type="EMBL" id="RWS10412.1"/>
    </source>
</evidence>
<dbReference type="InterPro" id="IPR001254">
    <property type="entry name" value="Trypsin_dom"/>
</dbReference>
<keyword evidence="2" id="KW-0720">Serine protease</keyword>
<dbReference type="GO" id="GO:0004252">
    <property type="term" value="F:serine-type endopeptidase activity"/>
    <property type="evidence" value="ECO:0007669"/>
    <property type="project" value="InterPro"/>
</dbReference>
<dbReference type="GO" id="GO:0006508">
    <property type="term" value="P:proteolysis"/>
    <property type="evidence" value="ECO:0007669"/>
    <property type="project" value="UniProtKB-KW"/>
</dbReference>
<evidence type="ECO:0000259" key="3">
    <source>
        <dbReference type="PROSITE" id="PS50240"/>
    </source>
</evidence>
<dbReference type="PROSITE" id="PS00134">
    <property type="entry name" value="TRYPSIN_HIS"/>
    <property type="match status" value="1"/>
</dbReference>
<feature type="domain" description="Peptidase S1" evidence="3">
    <location>
        <begin position="19"/>
        <end position="270"/>
    </location>
</feature>
<dbReference type="InterPro" id="IPR043504">
    <property type="entry name" value="Peptidase_S1_PA_chymotrypsin"/>
</dbReference>
<dbReference type="PROSITE" id="PS50240">
    <property type="entry name" value="TRYPSIN_DOM"/>
    <property type="match status" value="1"/>
</dbReference>
<evidence type="ECO:0000256" key="1">
    <source>
        <dbReference type="ARBA" id="ARBA00023157"/>
    </source>
</evidence>
<evidence type="ECO:0000313" key="5">
    <source>
        <dbReference type="Proteomes" id="UP000285301"/>
    </source>
</evidence>
<name>A0A3S3S4V7_9ACAR</name>
<dbReference type="PANTHER" id="PTHR24252">
    <property type="entry name" value="ACROSIN-RELATED"/>
    <property type="match status" value="1"/>
</dbReference>
<dbReference type="FunFam" id="2.40.10.10:FF:000068">
    <property type="entry name" value="transmembrane protease serine 2"/>
    <property type="match status" value="1"/>
</dbReference>
<proteinExistence type="predicted"/>
<dbReference type="InterPro" id="IPR018114">
    <property type="entry name" value="TRYPSIN_HIS"/>
</dbReference>
<dbReference type="PROSITE" id="PS00135">
    <property type="entry name" value="TRYPSIN_SER"/>
    <property type="match status" value="1"/>
</dbReference>
<keyword evidence="2" id="KW-0645">Protease</keyword>
<dbReference type="CDD" id="cd00190">
    <property type="entry name" value="Tryp_SPc"/>
    <property type="match status" value="1"/>
</dbReference>
<organism evidence="4 5">
    <name type="scientific">Dinothrombium tinctorium</name>
    <dbReference type="NCBI Taxonomy" id="1965070"/>
    <lineage>
        <taxon>Eukaryota</taxon>
        <taxon>Metazoa</taxon>
        <taxon>Ecdysozoa</taxon>
        <taxon>Arthropoda</taxon>
        <taxon>Chelicerata</taxon>
        <taxon>Arachnida</taxon>
        <taxon>Acari</taxon>
        <taxon>Acariformes</taxon>
        <taxon>Trombidiformes</taxon>
        <taxon>Prostigmata</taxon>
        <taxon>Anystina</taxon>
        <taxon>Parasitengona</taxon>
        <taxon>Trombidioidea</taxon>
        <taxon>Trombidiidae</taxon>
        <taxon>Dinothrombium</taxon>
    </lineage>
</organism>
<protein>
    <submittedName>
        <fullName evidence="4">Chymotrypsinogen 2-like protein</fullName>
    </submittedName>
</protein>
<dbReference type="Proteomes" id="UP000285301">
    <property type="component" value="Unassembled WGS sequence"/>
</dbReference>
<dbReference type="InterPro" id="IPR009003">
    <property type="entry name" value="Peptidase_S1_PA"/>
</dbReference>
<dbReference type="InterPro" id="IPR001314">
    <property type="entry name" value="Peptidase_S1A"/>
</dbReference>
<keyword evidence="2" id="KW-0378">Hydrolase</keyword>
<dbReference type="AlphaFoldDB" id="A0A3S3S4V7"/>
<comment type="caution">
    <text evidence="4">The sequence shown here is derived from an EMBL/GenBank/DDBJ whole genome shotgun (WGS) entry which is preliminary data.</text>
</comment>
<evidence type="ECO:0000256" key="2">
    <source>
        <dbReference type="RuleBase" id="RU363034"/>
    </source>
</evidence>
<gene>
    <name evidence="4" type="ORF">B4U79_04420</name>
</gene>